<feature type="domain" description="DDH" evidence="2">
    <location>
        <begin position="330"/>
        <end position="487"/>
    </location>
</feature>
<sequence length="653" mass="75263">MKKQKYLKWLNITGLIAILILVIIMASLQDYLVILLSVAFLILFIFFIINMIYYFNVGFINEQKINKIIPDIENQIEKNFKYGYLIYDENERIIFINNYLSLVGFNHFVGKKIIDLKLDEGKLKSEFLFNNKNYETIKLTQKKIILFRDISEISAYRQQIDSNWITVFYIDKYYDQKILEDELKRISIDIKINTFLREWISKNKGIFKIEGSNDKNVLLISKWKYLRDDILSEKLLNDLIKLIKEENQKNVSISIGVSYGNFELNKLSDRAKKSLELSKTRGGNQITVFHNDNHLENIGEKSSNITEQNIRKLTIFAEYLNDNLNKYFNFIIISHDNADIDAVVSAIGIARYINNFSVKAEILIYNFDNSASKLFMNLSDNLKKLFIDPRELKNKLNNKTAILIVDVSNTYLIKEWGDIKSKVSNENIFLIDHHTINEKSIDLVGKNSYVDISASSASEIIANIFNINSNLINSLTKEEADLLISGIYTDSKNLTRNVGPTTCDVLSYLTHSGGEIDKAVDISRNDLEYINLLIELFNSVQKPITTNILLGVIPQEQLLDDIIVSKLADELMNYNNIDASFVFARIDNNKYKLSARSNQNINVQKICESLGGGGHHNIAAVTFDFKIDQYDKILNKIKNIIKKNERKIDNISK</sequence>
<reference evidence="5" key="1">
    <citation type="submission" date="2015-05" db="EMBL/GenBank/DDBJ databases">
        <authorList>
            <person name="Collingro A."/>
        </authorList>
    </citation>
    <scope>NUCLEOTIDE SEQUENCE [LARGE SCALE GENOMIC DNA]</scope>
    <source>
        <strain evidence="5">Ps</strain>
    </source>
</reference>
<keyword evidence="1" id="KW-1133">Transmembrane helix</keyword>
<dbReference type="Pfam" id="PF24898">
    <property type="entry name" value="GGDEF_GdpP"/>
    <property type="match status" value="1"/>
</dbReference>
<feature type="domain" description="DHHA1" evidence="3">
    <location>
        <begin position="559"/>
        <end position="643"/>
    </location>
</feature>
<dbReference type="SUPFAM" id="SSF64182">
    <property type="entry name" value="DHH phosphoesterases"/>
    <property type="match status" value="1"/>
</dbReference>
<dbReference type="InterPro" id="IPR001667">
    <property type="entry name" value="DDH_dom"/>
</dbReference>
<evidence type="ECO:0000313" key="5">
    <source>
        <dbReference type="Proteomes" id="UP000242141"/>
    </source>
</evidence>
<evidence type="ECO:0000259" key="3">
    <source>
        <dbReference type="Pfam" id="PF02272"/>
    </source>
</evidence>
<keyword evidence="4" id="KW-0689">Ribosomal protein</keyword>
<accession>A0A0G7ZLX7</accession>
<dbReference type="GO" id="GO:0003676">
    <property type="term" value="F:nucleic acid binding"/>
    <property type="evidence" value="ECO:0007669"/>
    <property type="project" value="InterPro"/>
</dbReference>
<name>A0A0G7ZLX7_9MOLU</name>
<evidence type="ECO:0000259" key="2">
    <source>
        <dbReference type="Pfam" id="PF01368"/>
    </source>
</evidence>
<keyword evidence="4" id="KW-0687">Ribonucleoprotein</keyword>
<dbReference type="GO" id="GO:0005840">
    <property type="term" value="C:ribosome"/>
    <property type="evidence" value="ECO:0007669"/>
    <property type="project" value="UniProtKB-KW"/>
</dbReference>
<dbReference type="Gene3D" id="3.10.310.30">
    <property type="match status" value="1"/>
</dbReference>
<dbReference type="Pfam" id="PF02272">
    <property type="entry name" value="DHHA1"/>
    <property type="match status" value="1"/>
</dbReference>
<keyword evidence="1" id="KW-0472">Membrane</keyword>
<dbReference type="AlphaFoldDB" id="A0A0G7ZLX7"/>
<organism evidence="4 5">
    <name type="scientific">Candidatus Hepatoplasma crinochetorum</name>
    <dbReference type="NCBI Taxonomy" id="295596"/>
    <lineage>
        <taxon>Bacteria</taxon>
        <taxon>Bacillati</taxon>
        <taxon>Mycoplasmatota</taxon>
        <taxon>Mollicutes</taxon>
        <taxon>Candidatus Hepatoplasmataceae</taxon>
        <taxon>Candidatus Hepatoplasma</taxon>
    </lineage>
</organism>
<feature type="transmembrane region" description="Helical" evidence="1">
    <location>
        <begin position="34"/>
        <end position="55"/>
    </location>
</feature>
<dbReference type="PANTHER" id="PTHR47618:SF2">
    <property type="entry name" value="CYCLIC-DI-AMP PHOSPHODIESTERASE GDPP"/>
    <property type="match status" value="1"/>
</dbReference>
<evidence type="ECO:0000256" key="1">
    <source>
        <dbReference type="SAM" id="Phobius"/>
    </source>
</evidence>
<dbReference type="Proteomes" id="UP000242141">
    <property type="component" value="Unassembled WGS sequence"/>
</dbReference>
<dbReference type="InterPro" id="IPR038763">
    <property type="entry name" value="DHH_sf"/>
</dbReference>
<proteinExistence type="predicted"/>
<dbReference type="InterPro" id="IPR003156">
    <property type="entry name" value="DHHA1_dom"/>
</dbReference>
<feature type="transmembrane region" description="Helical" evidence="1">
    <location>
        <begin position="9"/>
        <end position="28"/>
    </location>
</feature>
<dbReference type="Pfam" id="PF01368">
    <property type="entry name" value="DHH"/>
    <property type="match status" value="1"/>
</dbReference>
<protein>
    <submittedName>
        <fullName evidence="4">| / putative bifunctional signaling protein/50S ribosomal protein L9 / 30741:32711 Forward</fullName>
    </submittedName>
</protein>
<dbReference type="PANTHER" id="PTHR47618">
    <property type="entry name" value="BIFUNCTIONAL OLIGORIBONUCLEASE AND PAP PHOSPHATASE NRNA"/>
    <property type="match status" value="1"/>
</dbReference>
<keyword evidence="1" id="KW-0812">Transmembrane</keyword>
<evidence type="ECO:0000313" key="4">
    <source>
        <dbReference type="EMBL" id="CRX37160.1"/>
    </source>
</evidence>
<keyword evidence="5" id="KW-1185">Reference proteome</keyword>
<dbReference type="EMBL" id="CWGI01000001">
    <property type="protein sequence ID" value="CRX37160.1"/>
    <property type="molecule type" value="Genomic_DNA"/>
</dbReference>
<dbReference type="Gene3D" id="3.90.1640.10">
    <property type="entry name" value="inorganic pyrophosphatase (n-terminal core)"/>
    <property type="match status" value="1"/>
</dbReference>
<dbReference type="InterPro" id="IPR051319">
    <property type="entry name" value="Oligoribo/pAp-PDE_c-di-AMP_PDE"/>
</dbReference>
<gene>
    <name evidence="4" type="ORF">HEPPS_03790</name>
</gene>